<proteinExistence type="predicted"/>
<gene>
    <name evidence="1" type="ORF">FVW20_17005</name>
</gene>
<dbReference type="EMBL" id="VRYY01000666">
    <property type="protein sequence ID" value="MBG3878657.1"/>
    <property type="molecule type" value="Genomic_DNA"/>
</dbReference>
<accession>A0ABS0J884</accession>
<feature type="non-terminal residue" evidence="1">
    <location>
        <position position="289"/>
    </location>
</feature>
<name>A0ABS0J884_9BACT</name>
<dbReference type="SUPFAM" id="SSF53448">
    <property type="entry name" value="Nucleotide-diphospho-sugar transferases"/>
    <property type="match status" value="1"/>
</dbReference>
<protein>
    <submittedName>
        <fullName evidence="1">Glycosyltransferase family 2 protein</fullName>
    </submittedName>
</protein>
<sequence>ALAALLAAVHGAWRRPADLARYERLAAQTDWMRLQRHVDDERQREPDNLFWVQQAVAVGELSGDLDWLESHLHRAAARLAPSGGSGLPPLAPLFDHLHGCLAANRASSCVGLADGGATAARHHDASLAHFRDAALAVSGLPASGLIPSGLPASDRASTAVPRSGFWLAPVEHAAHCLVRLGETPAALILWDAVLAARPWHVNLALRAHDVWRGVDTPEAAPAGSTAVLLYSWNKAQELDTALAHLAPGLPDVARIALLDNGSTDGTGDVVRAWADRFGADRCTAVHLPV</sequence>
<evidence type="ECO:0000313" key="1">
    <source>
        <dbReference type="EMBL" id="MBG3878657.1"/>
    </source>
</evidence>
<feature type="non-terminal residue" evidence="1">
    <location>
        <position position="1"/>
    </location>
</feature>
<comment type="caution">
    <text evidence="1">The sequence shown here is derived from an EMBL/GenBank/DDBJ whole genome shotgun (WGS) entry which is preliminary data.</text>
</comment>
<organism evidence="1 2">
    <name type="scientific">Nitratidesulfovibrio oxamicus</name>
    <dbReference type="NCBI Taxonomy" id="32016"/>
    <lineage>
        <taxon>Bacteria</taxon>
        <taxon>Pseudomonadati</taxon>
        <taxon>Thermodesulfobacteriota</taxon>
        <taxon>Desulfovibrionia</taxon>
        <taxon>Desulfovibrionales</taxon>
        <taxon>Desulfovibrionaceae</taxon>
        <taxon>Nitratidesulfovibrio</taxon>
    </lineage>
</organism>
<dbReference type="Proteomes" id="UP001194469">
    <property type="component" value="Unassembled WGS sequence"/>
</dbReference>
<dbReference type="RefSeq" id="WP_372435017.1">
    <property type="nucleotide sequence ID" value="NZ_VRYY01000666.1"/>
</dbReference>
<keyword evidence="2" id="KW-1185">Reference proteome</keyword>
<reference evidence="1 2" key="1">
    <citation type="submission" date="2019-08" db="EMBL/GenBank/DDBJ databases">
        <authorList>
            <person name="Luo N."/>
        </authorList>
    </citation>
    <scope>NUCLEOTIDE SEQUENCE [LARGE SCALE GENOMIC DNA]</scope>
    <source>
        <strain evidence="1 2">NCIMB 9442</strain>
    </source>
</reference>
<dbReference type="InterPro" id="IPR029044">
    <property type="entry name" value="Nucleotide-diphossugar_trans"/>
</dbReference>
<evidence type="ECO:0000313" key="2">
    <source>
        <dbReference type="Proteomes" id="UP001194469"/>
    </source>
</evidence>